<keyword evidence="3" id="KW-1185">Reference proteome</keyword>
<reference evidence="2" key="2">
    <citation type="submission" date="2020-09" db="EMBL/GenBank/DDBJ databases">
        <authorList>
            <person name="Sun Q."/>
            <person name="Zhou Y."/>
        </authorList>
    </citation>
    <scope>NUCLEOTIDE SEQUENCE</scope>
    <source>
        <strain evidence="2">CGMCC 1.15725</strain>
    </source>
</reference>
<evidence type="ECO:0000313" key="2">
    <source>
        <dbReference type="EMBL" id="GGF43221.1"/>
    </source>
</evidence>
<dbReference type="GO" id="GO:0003677">
    <property type="term" value="F:DNA binding"/>
    <property type="evidence" value="ECO:0007669"/>
    <property type="project" value="UniProtKB-KW"/>
</dbReference>
<dbReference type="InterPro" id="IPR049052">
    <property type="entry name" value="nSTAND1"/>
</dbReference>
<dbReference type="EMBL" id="BMJQ01000019">
    <property type="protein sequence ID" value="GGF43221.1"/>
    <property type="molecule type" value="Genomic_DNA"/>
</dbReference>
<dbReference type="AlphaFoldDB" id="A0A8J2Z061"/>
<sequence>MKRPTTADEWFSLRFEILSLFDGAPIDEEDLFAGRSKEVDKILTTVLEKSKHVVLFGERGVGKTSLSNIFWKRFSKTLKSFIVARVQAGPHDTFSSLWIRALEELKATGEASGKAQYVAFETNFESVTPSQIRRELQKIGANALPIIIIDEYNEIRDEDAKTLTANLIKEFYDFAVTTTVILVGVAENIGELIEDHKSVYRAINQIPLSRMSDSELKEIIQKRTNRTIMQFSADAIWTIITLSRGLPFFTQTLSKHAALNAIDNRRTTVTNNDVESSMDKFIEDTEISFRDAYRTATRSNQDNFFQQSLLACALARTDDEGFFTANDVVEPYSAIMKERKRIAHFEKHLRRFSSDEGGNVLIKRGGDRQQTFRFADPMMQPYVIIRGIQSKMIDDAARATLLQKEQGTLSI</sequence>
<evidence type="ECO:0000259" key="1">
    <source>
        <dbReference type="Pfam" id="PF20703"/>
    </source>
</evidence>
<name>A0A8J2Z061_9PROT</name>
<dbReference type="Gene3D" id="3.40.50.300">
    <property type="entry name" value="P-loop containing nucleotide triphosphate hydrolases"/>
    <property type="match status" value="1"/>
</dbReference>
<organism evidence="2 3">
    <name type="scientific">Aliidongia dinghuensis</name>
    <dbReference type="NCBI Taxonomy" id="1867774"/>
    <lineage>
        <taxon>Bacteria</taxon>
        <taxon>Pseudomonadati</taxon>
        <taxon>Pseudomonadota</taxon>
        <taxon>Alphaproteobacteria</taxon>
        <taxon>Rhodospirillales</taxon>
        <taxon>Dongiaceae</taxon>
        <taxon>Aliidongia</taxon>
    </lineage>
</organism>
<gene>
    <name evidence="2" type="ORF">GCM10011611_57050</name>
</gene>
<proteinExistence type="predicted"/>
<protein>
    <submittedName>
        <fullName evidence="2">DNA-binding protein</fullName>
    </submittedName>
</protein>
<evidence type="ECO:0000313" key="3">
    <source>
        <dbReference type="Proteomes" id="UP000646365"/>
    </source>
</evidence>
<dbReference type="Proteomes" id="UP000646365">
    <property type="component" value="Unassembled WGS sequence"/>
</dbReference>
<dbReference type="InterPro" id="IPR027417">
    <property type="entry name" value="P-loop_NTPase"/>
</dbReference>
<feature type="domain" description="Novel STAND NTPase 1" evidence="1">
    <location>
        <begin position="27"/>
        <end position="240"/>
    </location>
</feature>
<dbReference type="Pfam" id="PF20703">
    <property type="entry name" value="nSTAND1"/>
    <property type="match status" value="1"/>
</dbReference>
<keyword evidence="2" id="KW-0238">DNA-binding</keyword>
<dbReference type="PANTHER" id="PTHR34301">
    <property type="entry name" value="DNA-BINDING PROTEIN-RELATED"/>
    <property type="match status" value="1"/>
</dbReference>
<dbReference type="SUPFAM" id="SSF52540">
    <property type="entry name" value="P-loop containing nucleoside triphosphate hydrolases"/>
    <property type="match status" value="1"/>
</dbReference>
<dbReference type="RefSeq" id="WP_189051577.1">
    <property type="nucleotide sequence ID" value="NZ_BMJQ01000019.1"/>
</dbReference>
<reference evidence="2" key="1">
    <citation type="journal article" date="2014" name="Int. J. Syst. Evol. Microbiol.">
        <title>Complete genome sequence of Corynebacterium casei LMG S-19264T (=DSM 44701T), isolated from a smear-ripened cheese.</title>
        <authorList>
            <consortium name="US DOE Joint Genome Institute (JGI-PGF)"/>
            <person name="Walter F."/>
            <person name="Albersmeier A."/>
            <person name="Kalinowski J."/>
            <person name="Ruckert C."/>
        </authorList>
    </citation>
    <scope>NUCLEOTIDE SEQUENCE</scope>
    <source>
        <strain evidence="2">CGMCC 1.15725</strain>
    </source>
</reference>
<comment type="caution">
    <text evidence="2">The sequence shown here is derived from an EMBL/GenBank/DDBJ whole genome shotgun (WGS) entry which is preliminary data.</text>
</comment>
<dbReference type="PANTHER" id="PTHR34301:SF8">
    <property type="entry name" value="ATPASE DOMAIN-CONTAINING PROTEIN"/>
    <property type="match status" value="1"/>
</dbReference>
<accession>A0A8J2Z061</accession>